<gene>
    <name evidence="9" type="ORF">OEA41_010058</name>
</gene>
<evidence type="ECO:0008006" key="11">
    <source>
        <dbReference type="Google" id="ProtNLM"/>
    </source>
</evidence>
<evidence type="ECO:0000256" key="5">
    <source>
        <dbReference type="ARBA" id="ARBA00023004"/>
    </source>
</evidence>
<sequence length="399" mass="45083">MDNIVPSIAPMPTLSIASLVLLSFLVWYIQRLIYNIYFHRLAKFPGPKLAAASRWYEGYYDNLVADGGQYMYKVDRLHEEYGCVQTPAIPAPPDSPGLPLAQDLLDKVPYMVDVFGTTLAIFGTEKHDLHRSRRMVLNPFFSKRSVTRLESVIQDKVRQMCDSISEKKGQTIELRHALIATIVDVTTEYSFGRCANTLDDPDFSPEWDQMMRGVSEIVPLARQFPGIVQIAQATPIPVIRILNPILARYLEFEQLVRRHVIEIYSQHTELHPANSQSHTKTGTNTSSIPSEFPPSEKPTQTPAHSIFQQILNNPTTSSSTSSDKSELISRMTQEALSIISAASETTSSMLVTTIYHILANSDIHERLRAELMEAIPRPDDMVEWRVLEGLPYLPERGRE</sequence>
<dbReference type="PANTHER" id="PTHR24305:SF157">
    <property type="entry name" value="N-ACETYLTRYPTOPHAN 6-HYDROXYLASE IVOC-RELATED"/>
    <property type="match status" value="1"/>
</dbReference>
<evidence type="ECO:0000256" key="1">
    <source>
        <dbReference type="ARBA" id="ARBA00001971"/>
    </source>
</evidence>
<evidence type="ECO:0000256" key="4">
    <source>
        <dbReference type="ARBA" id="ARBA00023002"/>
    </source>
</evidence>
<evidence type="ECO:0000256" key="7">
    <source>
        <dbReference type="SAM" id="MobiDB-lite"/>
    </source>
</evidence>
<dbReference type="GO" id="GO:0004497">
    <property type="term" value="F:monooxygenase activity"/>
    <property type="evidence" value="ECO:0007669"/>
    <property type="project" value="UniProtKB-KW"/>
</dbReference>
<evidence type="ECO:0000256" key="2">
    <source>
        <dbReference type="ARBA" id="ARBA00010617"/>
    </source>
</evidence>
<keyword evidence="4" id="KW-0560">Oxidoreductase</keyword>
<proteinExistence type="inferred from homology"/>
<evidence type="ECO:0000256" key="6">
    <source>
        <dbReference type="ARBA" id="ARBA00023033"/>
    </source>
</evidence>
<comment type="cofactor">
    <cofactor evidence="1">
        <name>heme</name>
        <dbReference type="ChEBI" id="CHEBI:30413"/>
    </cofactor>
</comment>
<keyword evidence="6" id="KW-0503">Monooxygenase</keyword>
<evidence type="ECO:0000256" key="3">
    <source>
        <dbReference type="ARBA" id="ARBA00022723"/>
    </source>
</evidence>
<accession>A0AAE0DHD3</accession>
<keyword evidence="8" id="KW-0472">Membrane</keyword>
<evidence type="ECO:0000313" key="9">
    <source>
        <dbReference type="EMBL" id="KAK3166933.1"/>
    </source>
</evidence>
<dbReference type="GO" id="GO:0005506">
    <property type="term" value="F:iron ion binding"/>
    <property type="evidence" value="ECO:0007669"/>
    <property type="project" value="InterPro"/>
</dbReference>
<keyword evidence="8" id="KW-0812">Transmembrane</keyword>
<evidence type="ECO:0000256" key="8">
    <source>
        <dbReference type="SAM" id="Phobius"/>
    </source>
</evidence>
<feature type="region of interest" description="Disordered" evidence="7">
    <location>
        <begin position="271"/>
        <end position="301"/>
    </location>
</feature>
<feature type="compositionally biased region" description="Polar residues" evidence="7">
    <location>
        <begin position="273"/>
        <end position="289"/>
    </location>
</feature>
<reference evidence="9" key="1">
    <citation type="submission" date="2022-11" db="EMBL/GenBank/DDBJ databases">
        <title>Chromosomal genome sequence assembly and mating type (MAT) locus characterization of the leprose asexual lichenized fungus Lepraria neglecta (Nyl.) Erichsen.</title>
        <authorList>
            <person name="Allen J.L."/>
            <person name="Pfeffer B."/>
        </authorList>
    </citation>
    <scope>NUCLEOTIDE SEQUENCE</scope>
    <source>
        <strain evidence="9">Allen 5258</strain>
    </source>
</reference>
<dbReference type="InterPro" id="IPR050121">
    <property type="entry name" value="Cytochrome_P450_monoxygenase"/>
</dbReference>
<comment type="similarity">
    <text evidence="2">Belongs to the cytochrome P450 family.</text>
</comment>
<dbReference type="EMBL" id="JASNWA010000011">
    <property type="protein sequence ID" value="KAK3166933.1"/>
    <property type="molecule type" value="Genomic_DNA"/>
</dbReference>
<keyword evidence="10" id="KW-1185">Reference proteome</keyword>
<organism evidence="9 10">
    <name type="scientific">Lepraria neglecta</name>
    <dbReference type="NCBI Taxonomy" id="209136"/>
    <lineage>
        <taxon>Eukaryota</taxon>
        <taxon>Fungi</taxon>
        <taxon>Dikarya</taxon>
        <taxon>Ascomycota</taxon>
        <taxon>Pezizomycotina</taxon>
        <taxon>Lecanoromycetes</taxon>
        <taxon>OSLEUM clade</taxon>
        <taxon>Lecanoromycetidae</taxon>
        <taxon>Lecanorales</taxon>
        <taxon>Lecanorineae</taxon>
        <taxon>Stereocaulaceae</taxon>
        <taxon>Lepraria</taxon>
    </lineage>
</organism>
<comment type="caution">
    <text evidence="9">The sequence shown here is derived from an EMBL/GenBank/DDBJ whole genome shotgun (WGS) entry which is preliminary data.</text>
</comment>
<keyword evidence="8" id="KW-1133">Transmembrane helix</keyword>
<dbReference type="AlphaFoldDB" id="A0AAE0DHD3"/>
<dbReference type="InterPro" id="IPR036396">
    <property type="entry name" value="Cyt_P450_sf"/>
</dbReference>
<dbReference type="InterPro" id="IPR001128">
    <property type="entry name" value="Cyt_P450"/>
</dbReference>
<dbReference type="Gene3D" id="1.10.630.10">
    <property type="entry name" value="Cytochrome P450"/>
    <property type="match status" value="1"/>
</dbReference>
<dbReference type="SUPFAM" id="SSF48264">
    <property type="entry name" value="Cytochrome P450"/>
    <property type="match status" value="1"/>
</dbReference>
<keyword evidence="5" id="KW-0408">Iron</keyword>
<dbReference type="Pfam" id="PF00067">
    <property type="entry name" value="p450"/>
    <property type="match status" value="1"/>
</dbReference>
<dbReference type="GO" id="GO:0020037">
    <property type="term" value="F:heme binding"/>
    <property type="evidence" value="ECO:0007669"/>
    <property type="project" value="InterPro"/>
</dbReference>
<dbReference type="Proteomes" id="UP001276659">
    <property type="component" value="Unassembled WGS sequence"/>
</dbReference>
<evidence type="ECO:0000313" key="10">
    <source>
        <dbReference type="Proteomes" id="UP001276659"/>
    </source>
</evidence>
<protein>
    <recommendedName>
        <fullName evidence="11">Cytochrome P450</fullName>
    </recommendedName>
</protein>
<dbReference type="PANTHER" id="PTHR24305">
    <property type="entry name" value="CYTOCHROME P450"/>
    <property type="match status" value="1"/>
</dbReference>
<feature type="transmembrane region" description="Helical" evidence="8">
    <location>
        <begin position="12"/>
        <end position="30"/>
    </location>
</feature>
<name>A0AAE0DHD3_9LECA</name>
<keyword evidence="3" id="KW-0479">Metal-binding</keyword>
<dbReference type="GO" id="GO:0016705">
    <property type="term" value="F:oxidoreductase activity, acting on paired donors, with incorporation or reduction of molecular oxygen"/>
    <property type="evidence" value="ECO:0007669"/>
    <property type="project" value="InterPro"/>
</dbReference>